<evidence type="ECO:0000259" key="5">
    <source>
        <dbReference type="PROSITE" id="PS01124"/>
    </source>
</evidence>
<evidence type="ECO:0000256" key="4">
    <source>
        <dbReference type="ARBA" id="ARBA00023163"/>
    </source>
</evidence>
<proteinExistence type="predicted"/>
<dbReference type="Pfam" id="PF02311">
    <property type="entry name" value="AraC_binding"/>
    <property type="match status" value="1"/>
</dbReference>
<dbReference type="Gene3D" id="2.60.120.10">
    <property type="entry name" value="Jelly Rolls"/>
    <property type="match status" value="1"/>
</dbReference>
<dbReference type="PANTHER" id="PTHR43280:SF2">
    <property type="entry name" value="HTH-TYPE TRANSCRIPTIONAL REGULATOR EXSA"/>
    <property type="match status" value="1"/>
</dbReference>
<dbReference type="SUPFAM" id="SSF51182">
    <property type="entry name" value="RmlC-like cupins"/>
    <property type="match status" value="1"/>
</dbReference>
<keyword evidence="2" id="KW-0238">DNA-binding</keyword>
<dbReference type="InterPro" id="IPR011051">
    <property type="entry name" value="RmlC_Cupin_sf"/>
</dbReference>
<dbReference type="Gene3D" id="1.10.10.60">
    <property type="entry name" value="Homeodomain-like"/>
    <property type="match status" value="2"/>
</dbReference>
<dbReference type="InterPro" id="IPR009057">
    <property type="entry name" value="Homeodomain-like_sf"/>
</dbReference>
<evidence type="ECO:0000256" key="3">
    <source>
        <dbReference type="ARBA" id="ARBA00023159"/>
    </source>
</evidence>
<dbReference type="PANTHER" id="PTHR43280">
    <property type="entry name" value="ARAC-FAMILY TRANSCRIPTIONAL REGULATOR"/>
    <property type="match status" value="1"/>
</dbReference>
<keyword evidence="7" id="KW-1185">Reference proteome</keyword>
<dbReference type="InterPro" id="IPR003313">
    <property type="entry name" value="AraC-bd"/>
</dbReference>
<accession>A0ABS9X0U7</accession>
<evidence type="ECO:0000313" key="6">
    <source>
        <dbReference type="EMBL" id="MCI2283888.1"/>
    </source>
</evidence>
<dbReference type="InterPro" id="IPR020449">
    <property type="entry name" value="Tscrpt_reg_AraC-type_HTH"/>
</dbReference>
<feature type="domain" description="HTH araC/xylS-type" evidence="5">
    <location>
        <begin position="178"/>
        <end position="276"/>
    </location>
</feature>
<keyword evidence="3" id="KW-0010">Activator</keyword>
<sequence length="282" mass="31861">MKAIKEDVLYQSGSFSAYLYEGSSFDHPYHFHIEYEIVLVDKGDGKLIMNEQVCEFEEGDIFILGSNTAHSFISKPDTDNVRSLVIQFSGTCFGETFFQLPEFKNIGKMPENSKYGLRVKRNKSPVGEMIESTCASKGALSVVHLLTLLTNISQLDNIEQIIPTSSFSSGQLESHKLNAAIDWINTNYFSTIHLNEIAKITNLTKNAFCRSFKKATGKTFLQYLNDKRIEEAAKKLIQTDDSILKVAYDVGFSNISSFNRYFKKAKGTSPTLFRDNFLKMVN</sequence>
<dbReference type="InterPro" id="IPR014710">
    <property type="entry name" value="RmlC-like_jellyroll"/>
</dbReference>
<organism evidence="6 7">
    <name type="scientific">Colwellia maritima</name>
    <dbReference type="NCBI Taxonomy" id="2912588"/>
    <lineage>
        <taxon>Bacteria</taxon>
        <taxon>Pseudomonadati</taxon>
        <taxon>Pseudomonadota</taxon>
        <taxon>Gammaproteobacteria</taxon>
        <taxon>Alteromonadales</taxon>
        <taxon>Colwelliaceae</taxon>
        <taxon>Colwellia</taxon>
    </lineage>
</organism>
<dbReference type="SUPFAM" id="SSF46689">
    <property type="entry name" value="Homeodomain-like"/>
    <property type="match status" value="2"/>
</dbReference>
<dbReference type="Proteomes" id="UP001139646">
    <property type="component" value="Unassembled WGS sequence"/>
</dbReference>
<dbReference type="Pfam" id="PF12833">
    <property type="entry name" value="HTH_18"/>
    <property type="match status" value="1"/>
</dbReference>
<reference evidence="6" key="1">
    <citation type="submission" date="2022-01" db="EMBL/GenBank/DDBJ databases">
        <title>Colwellia maritima, isolated from seawater.</title>
        <authorList>
            <person name="Kristyanto S."/>
            <person name="Jung J."/>
            <person name="Jeon C.O."/>
        </authorList>
    </citation>
    <scope>NUCLEOTIDE SEQUENCE</scope>
    <source>
        <strain evidence="6">MSW7</strain>
    </source>
</reference>
<protein>
    <submittedName>
        <fullName evidence="6">AraC family transcriptional regulator</fullName>
    </submittedName>
</protein>
<keyword evidence="1" id="KW-0805">Transcription regulation</keyword>
<name>A0ABS9X0U7_9GAMM</name>
<dbReference type="PROSITE" id="PS01124">
    <property type="entry name" value="HTH_ARAC_FAMILY_2"/>
    <property type="match status" value="1"/>
</dbReference>
<dbReference type="SMART" id="SM00342">
    <property type="entry name" value="HTH_ARAC"/>
    <property type="match status" value="1"/>
</dbReference>
<evidence type="ECO:0000313" key="7">
    <source>
        <dbReference type="Proteomes" id="UP001139646"/>
    </source>
</evidence>
<keyword evidence="4" id="KW-0804">Transcription</keyword>
<dbReference type="InterPro" id="IPR018062">
    <property type="entry name" value="HTH_AraC-typ_CS"/>
</dbReference>
<dbReference type="InterPro" id="IPR018060">
    <property type="entry name" value="HTH_AraC"/>
</dbReference>
<dbReference type="EMBL" id="JAKKSL010000002">
    <property type="protein sequence ID" value="MCI2283888.1"/>
    <property type="molecule type" value="Genomic_DNA"/>
</dbReference>
<evidence type="ECO:0000256" key="2">
    <source>
        <dbReference type="ARBA" id="ARBA00023125"/>
    </source>
</evidence>
<evidence type="ECO:0000256" key="1">
    <source>
        <dbReference type="ARBA" id="ARBA00023015"/>
    </source>
</evidence>
<dbReference type="PRINTS" id="PR00032">
    <property type="entry name" value="HTHARAC"/>
</dbReference>
<dbReference type="PROSITE" id="PS00041">
    <property type="entry name" value="HTH_ARAC_FAMILY_1"/>
    <property type="match status" value="1"/>
</dbReference>
<comment type="caution">
    <text evidence="6">The sequence shown here is derived from an EMBL/GenBank/DDBJ whole genome shotgun (WGS) entry which is preliminary data.</text>
</comment>
<gene>
    <name evidence="6" type="ORF">L3081_11350</name>
</gene>
<dbReference type="RefSeq" id="WP_242286205.1">
    <property type="nucleotide sequence ID" value="NZ_JAKKSL010000002.1"/>
</dbReference>